<feature type="transmembrane region" description="Helical" evidence="5">
    <location>
        <begin position="69"/>
        <end position="87"/>
    </location>
</feature>
<evidence type="ECO:0000313" key="6">
    <source>
        <dbReference type="EMBL" id="KPC53412.1"/>
    </source>
</evidence>
<evidence type="ECO:0000313" key="7">
    <source>
        <dbReference type="Proteomes" id="UP000037939"/>
    </source>
</evidence>
<evidence type="ECO:0000256" key="2">
    <source>
        <dbReference type="ARBA" id="ARBA00022692"/>
    </source>
</evidence>
<dbReference type="OrthoDB" id="9811701at2"/>
<feature type="transmembrane region" description="Helical" evidence="5">
    <location>
        <begin position="183"/>
        <end position="202"/>
    </location>
</feature>
<dbReference type="RefSeq" id="WP_053937645.1">
    <property type="nucleotide sequence ID" value="NZ_LAQT01000007.1"/>
</dbReference>
<dbReference type="PANTHER" id="PTHR30249:SF0">
    <property type="entry name" value="PLASTIDAL GLYCOLATE_GLYCERATE TRANSLOCATOR 1, CHLOROPLASTIC"/>
    <property type="match status" value="1"/>
</dbReference>
<dbReference type="InterPro" id="IPR007300">
    <property type="entry name" value="CidB/LrgB"/>
</dbReference>
<evidence type="ECO:0000256" key="3">
    <source>
        <dbReference type="ARBA" id="ARBA00022989"/>
    </source>
</evidence>
<sequence>MNAVWTTLQAQPATWLALTVLAWLLADGLYVRSGRRALCNPVLLGIALVMLALWLLGEPYADYFGHVRLIHFLLGPATVALAVPLYLNINRLRALALPLLLALAIGSVVGIGSALLLGRLFGLDHNLLATLAPKSVTTPIAMALSAQHGGLPALTAGIVIVTGVLCAVAAVPLLNALKLRDPLVQGFAIGIAGHGIGTARALQVSSTAGAFAGLAMGLNALVTSLLLPLLLAWMG</sequence>
<evidence type="ECO:0000256" key="4">
    <source>
        <dbReference type="ARBA" id="ARBA00023136"/>
    </source>
</evidence>
<dbReference type="STRING" id="857265.WG78_09990"/>
<comment type="subcellular location">
    <subcellularLocation>
        <location evidence="1">Membrane</location>
        <topology evidence="1">Multi-pass membrane protein</topology>
    </subcellularLocation>
</comment>
<reference evidence="6 7" key="1">
    <citation type="submission" date="2015-07" db="EMBL/GenBank/DDBJ databases">
        <title>Draft genome sequence of the Amantichitinum ursilacus IGB-41, a new chitin-degrading bacterium.</title>
        <authorList>
            <person name="Kirstahler P."/>
            <person name="Guenther M."/>
            <person name="Grumaz C."/>
            <person name="Rupp S."/>
            <person name="Zibek S."/>
            <person name="Sohn K."/>
        </authorList>
    </citation>
    <scope>NUCLEOTIDE SEQUENCE [LARGE SCALE GENOMIC DNA]</scope>
    <source>
        <strain evidence="6 7">IGB-41</strain>
    </source>
</reference>
<proteinExistence type="predicted"/>
<keyword evidence="2 5" id="KW-0812">Transmembrane</keyword>
<feature type="transmembrane region" description="Helical" evidence="5">
    <location>
        <begin position="99"/>
        <end position="121"/>
    </location>
</feature>
<feature type="transmembrane region" description="Helical" evidence="5">
    <location>
        <begin position="38"/>
        <end position="57"/>
    </location>
</feature>
<keyword evidence="4 5" id="KW-0472">Membrane</keyword>
<comment type="caution">
    <text evidence="6">The sequence shown here is derived from an EMBL/GenBank/DDBJ whole genome shotgun (WGS) entry which is preliminary data.</text>
</comment>
<name>A0A0N1JT33_9NEIS</name>
<keyword evidence="3 5" id="KW-1133">Transmembrane helix</keyword>
<evidence type="ECO:0000256" key="1">
    <source>
        <dbReference type="ARBA" id="ARBA00004141"/>
    </source>
</evidence>
<feature type="transmembrane region" description="Helical" evidence="5">
    <location>
        <begin position="208"/>
        <end position="233"/>
    </location>
</feature>
<dbReference type="PANTHER" id="PTHR30249">
    <property type="entry name" value="PUTATIVE SEROTONIN TRANSPORTER"/>
    <property type="match status" value="1"/>
</dbReference>
<dbReference type="PATRIC" id="fig|857265.3.peg.2056"/>
<dbReference type="GO" id="GO:0016020">
    <property type="term" value="C:membrane"/>
    <property type="evidence" value="ECO:0007669"/>
    <property type="project" value="UniProtKB-SubCell"/>
</dbReference>
<dbReference type="AlphaFoldDB" id="A0A0N1JT33"/>
<gene>
    <name evidence="6" type="primary">yohK</name>
    <name evidence="6" type="ORF">WG78_09990</name>
</gene>
<dbReference type="EMBL" id="LAQT01000007">
    <property type="protein sequence ID" value="KPC53412.1"/>
    <property type="molecule type" value="Genomic_DNA"/>
</dbReference>
<dbReference type="Pfam" id="PF04172">
    <property type="entry name" value="LrgB"/>
    <property type="match status" value="1"/>
</dbReference>
<evidence type="ECO:0000256" key="5">
    <source>
        <dbReference type="SAM" id="Phobius"/>
    </source>
</evidence>
<accession>A0A0N1JT33</accession>
<feature type="transmembrane region" description="Helical" evidence="5">
    <location>
        <begin position="151"/>
        <end position="171"/>
    </location>
</feature>
<protein>
    <submittedName>
        <fullName evidence="6">Inner membrane protein YohK</fullName>
    </submittedName>
</protein>
<feature type="transmembrane region" description="Helical" evidence="5">
    <location>
        <begin position="12"/>
        <end position="31"/>
    </location>
</feature>
<keyword evidence="7" id="KW-1185">Reference proteome</keyword>
<organism evidence="6 7">
    <name type="scientific">Amantichitinum ursilacus</name>
    <dbReference type="NCBI Taxonomy" id="857265"/>
    <lineage>
        <taxon>Bacteria</taxon>
        <taxon>Pseudomonadati</taxon>
        <taxon>Pseudomonadota</taxon>
        <taxon>Betaproteobacteria</taxon>
        <taxon>Neisseriales</taxon>
        <taxon>Chitinibacteraceae</taxon>
        <taxon>Amantichitinum</taxon>
    </lineage>
</organism>
<dbReference type="Proteomes" id="UP000037939">
    <property type="component" value="Unassembled WGS sequence"/>
</dbReference>